<dbReference type="PANTHER" id="PTHR37029:SF1">
    <property type="entry name" value="SSR1768 PROTEIN"/>
    <property type="match status" value="1"/>
</dbReference>
<gene>
    <name evidence="1" type="ORF">MNBD_UNCLBAC01-1929</name>
</gene>
<reference evidence="1" key="1">
    <citation type="submission" date="2018-06" db="EMBL/GenBank/DDBJ databases">
        <authorList>
            <person name="Zhirakovskaya E."/>
        </authorList>
    </citation>
    <scope>NUCLEOTIDE SEQUENCE</scope>
</reference>
<sequence>MKMSYDPKADAMYLRLRRSKIDESDEIAEGVIVDYDDSGRPVGIEFLHAAKLFGGKKEFHVEMALTEDLRK</sequence>
<name>A0A3B1DFR4_9ZZZZ</name>
<accession>A0A3B1DFR4</accession>
<organism evidence="1">
    <name type="scientific">hydrothermal vent metagenome</name>
    <dbReference type="NCBI Taxonomy" id="652676"/>
    <lineage>
        <taxon>unclassified sequences</taxon>
        <taxon>metagenomes</taxon>
        <taxon>ecological metagenomes</taxon>
    </lineage>
</organism>
<proteinExistence type="predicted"/>
<dbReference type="PANTHER" id="PTHR37029">
    <property type="entry name" value="SSR1768 PROTEIN"/>
    <property type="match status" value="1"/>
</dbReference>
<dbReference type="AlphaFoldDB" id="A0A3B1DFR4"/>
<dbReference type="Pfam" id="PF10049">
    <property type="entry name" value="DUF2283"/>
    <property type="match status" value="1"/>
</dbReference>
<protein>
    <recommendedName>
        <fullName evidence="2">DUF2283 domain-containing protein</fullName>
    </recommendedName>
</protein>
<evidence type="ECO:0000313" key="1">
    <source>
        <dbReference type="EMBL" id="VAX35623.1"/>
    </source>
</evidence>
<dbReference type="EMBL" id="UOGJ01000067">
    <property type="protein sequence ID" value="VAX35623.1"/>
    <property type="molecule type" value="Genomic_DNA"/>
</dbReference>
<evidence type="ECO:0008006" key="2">
    <source>
        <dbReference type="Google" id="ProtNLM"/>
    </source>
</evidence>
<dbReference type="InterPro" id="IPR019270">
    <property type="entry name" value="DUF2283"/>
</dbReference>